<keyword evidence="3" id="KW-0411">Iron-sulfur</keyword>
<dbReference type="RefSeq" id="WP_089761274.1">
    <property type="nucleotide sequence ID" value="NZ_FNGO01000020.1"/>
</dbReference>
<dbReference type="SUPFAM" id="SSF54862">
    <property type="entry name" value="4Fe-4S ferredoxins"/>
    <property type="match status" value="1"/>
</dbReference>
<evidence type="ECO:0000259" key="4">
    <source>
        <dbReference type="PROSITE" id="PS51379"/>
    </source>
</evidence>
<dbReference type="STRING" id="321763.SAMN04488692_12024"/>
<dbReference type="CDD" id="cd19100">
    <property type="entry name" value="AKR_unchar"/>
    <property type="match status" value="1"/>
</dbReference>
<dbReference type="InterPro" id="IPR017900">
    <property type="entry name" value="4Fe4S_Fe_S_CS"/>
</dbReference>
<dbReference type="OrthoDB" id="9773828at2"/>
<dbReference type="Pfam" id="PF00248">
    <property type="entry name" value="Aldo_ket_red"/>
    <property type="match status" value="1"/>
</dbReference>
<protein>
    <submittedName>
        <fullName evidence="5">Predicted oxidoreductase of the aldo/keto reductase family</fullName>
    </submittedName>
</protein>
<evidence type="ECO:0000256" key="3">
    <source>
        <dbReference type="ARBA" id="ARBA00023014"/>
    </source>
</evidence>
<keyword evidence="2" id="KW-0408">Iron</keyword>
<accession>A0A1G9R848</accession>
<dbReference type="PROSITE" id="PS51379">
    <property type="entry name" value="4FE4S_FER_2"/>
    <property type="match status" value="1"/>
</dbReference>
<evidence type="ECO:0000256" key="1">
    <source>
        <dbReference type="ARBA" id="ARBA00022723"/>
    </source>
</evidence>
<keyword evidence="1" id="KW-0479">Metal-binding</keyword>
<feature type="domain" description="4Fe-4S ferredoxin-type" evidence="4">
    <location>
        <begin position="298"/>
        <end position="327"/>
    </location>
</feature>
<dbReference type="InterPro" id="IPR017896">
    <property type="entry name" value="4Fe4S_Fe-S-bd"/>
</dbReference>
<gene>
    <name evidence="5" type="ORF">SAMN04488692_12024</name>
</gene>
<dbReference type="GO" id="GO:0051536">
    <property type="term" value="F:iron-sulfur cluster binding"/>
    <property type="evidence" value="ECO:0007669"/>
    <property type="project" value="UniProtKB-KW"/>
</dbReference>
<reference evidence="5 6" key="1">
    <citation type="submission" date="2016-10" db="EMBL/GenBank/DDBJ databases">
        <authorList>
            <person name="de Groot N.N."/>
        </authorList>
    </citation>
    <scope>NUCLEOTIDE SEQUENCE [LARGE SCALE GENOMIC DNA]</scope>
    <source>
        <strain evidence="5 6">SLAS-1</strain>
    </source>
</reference>
<dbReference type="Gene3D" id="3.30.70.20">
    <property type="match status" value="1"/>
</dbReference>
<evidence type="ECO:0000313" key="6">
    <source>
        <dbReference type="Proteomes" id="UP000199476"/>
    </source>
</evidence>
<dbReference type="PROSITE" id="PS00198">
    <property type="entry name" value="4FE4S_FER_1"/>
    <property type="match status" value="1"/>
</dbReference>
<dbReference type="InterPro" id="IPR036812">
    <property type="entry name" value="NAD(P)_OxRdtase_dom_sf"/>
</dbReference>
<dbReference type="InterPro" id="IPR023210">
    <property type="entry name" value="NADP_OxRdtase_dom"/>
</dbReference>
<dbReference type="PRINTS" id="PR00069">
    <property type="entry name" value="ALDKETRDTASE"/>
</dbReference>
<sequence>MKKIILGKTGLEISTLGFGGIPVQRVSQQEAKITVKTAVERGINFIDTARAYSDSEEKIGLTLQELDKKVYLASKTPAENAEKAYQDVKVSIDNLQVDKIDLYQLHHVSSEENYKDQVTKKNSALQGLMKARSDGLIDHIGITGHSNELLLRAIKENNFATVQFCYNFIETEAEKKLIPAAEERDMGMIAMKPMAGGRLQAPEIALRYILTRDSVIPIPGMESPQEVAENVAAADRTEKLSEEEIEFIEKKREELGDQFCRRCQYCLPCPEGIQIPVVLRVESFLNRMPAKKIKEGPYETFLQAENCIECGKCVEKCPYELPIPRLLQENLELARQKLG</sequence>
<evidence type="ECO:0000256" key="2">
    <source>
        <dbReference type="ARBA" id="ARBA00023004"/>
    </source>
</evidence>
<keyword evidence="6" id="KW-1185">Reference proteome</keyword>
<dbReference type="InterPro" id="IPR053135">
    <property type="entry name" value="AKR2_Oxidoreductase"/>
</dbReference>
<proteinExistence type="predicted"/>
<dbReference type="InterPro" id="IPR020471">
    <property type="entry name" value="AKR"/>
</dbReference>
<name>A0A1G9R848_9FIRM</name>
<evidence type="ECO:0000313" key="5">
    <source>
        <dbReference type="EMBL" id="SDM18605.1"/>
    </source>
</evidence>
<dbReference type="PANTHER" id="PTHR43312:SF1">
    <property type="entry name" value="NADP-DEPENDENT OXIDOREDUCTASE DOMAIN-CONTAINING PROTEIN"/>
    <property type="match status" value="1"/>
</dbReference>
<dbReference type="GO" id="GO:0016491">
    <property type="term" value="F:oxidoreductase activity"/>
    <property type="evidence" value="ECO:0007669"/>
    <property type="project" value="InterPro"/>
</dbReference>
<organism evidence="5 6">
    <name type="scientific">Halarsenatibacter silvermanii</name>
    <dbReference type="NCBI Taxonomy" id="321763"/>
    <lineage>
        <taxon>Bacteria</taxon>
        <taxon>Bacillati</taxon>
        <taxon>Bacillota</taxon>
        <taxon>Clostridia</taxon>
        <taxon>Halanaerobiales</taxon>
        <taxon>Halarsenatibacteraceae</taxon>
        <taxon>Halarsenatibacter</taxon>
    </lineage>
</organism>
<dbReference type="Gene3D" id="3.20.20.100">
    <property type="entry name" value="NADP-dependent oxidoreductase domain"/>
    <property type="match status" value="1"/>
</dbReference>
<dbReference type="Pfam" id="PF13534">
    <property type="entry name" value="Fer4_17"/>
    <property type="match status" value="1"/>
</dbReference>
<dbReference type="GO" id="GO:0046872">
    <property type="term" value="F:metal ion binding"/>
    <property type="evidence" value="ECO:0007669"/>
    <property type="project" value="UniProtKB-KW"/>
</dbReference>
<dbReference type="EMBL" id="FNGO01000020">
    <property type="protein sequence ID" value="SDM18605.1"/>
    <property type="molecule type" value="Genomic_DNA"/>
</dbReference>
<dbReference type="SUPFAM" id="SSF51430">
    <property type="entry name" value="NAD(P)-linked oxidoreductase"/>
    <property type="match status" value="1"/>
</dbReference>
<dbReference type="Proteomes" id="UP000199476">
    <property type="component" value="Unassembled WGS sequence"/>
</dbReference>
<dbReference type="AlphaFoldDB" id="A0A1G9R848"/>
<dbReference type="PANTHER" id="PTHR43312">
    <property type="entry name" value="D-THREO-ALDOSE 1-DEHYDROGENASE"/>
    <property type="match status" value="1"/>
</dbReference>